<organism evidence="7 8">
    <name type="scientific">Tagetes erecta</name>
    <name type="common">African marigold</name>
    <dbReference type="NCBI Taxonomy" id="13708"/>
    <lineage>
        <taxon>Eukaryota</taxon>
        <taxon>Viridiplantae</taxon>
        <taxon>Streptophyta</taxon>
        <taxon>Embryophyta</taxon>
        <taxon>Tracheophyta</taxon>
        <taxon>Spermatophyta</taxon>
        <taxon>Magnoliopsida</taxon>
        <taxon>eudicotyledons</taxon>
        <taxon>Gunneridae</taxon>
        <taxon>Pentapetalae</taxon>
        <taxon>asterids</taxon>
        <taxon>campanulids</taxon>
        <taxon>Asterales</taxon>
        <taxon>Asteraceae</taxon>
        <taxon>Asteroideae</taxon>
        <taxon>Heliantheae alliance</taxon>
        <taxon>Tageteae</taxon>
        <taxon>Tagetes</taxon>
    </lineage>
</organism>
<evidence type="ECO:0000256" key="5">
    <source>
        <dbReference type="ARBA" id="ARBA00022729"/>
    </source>
</evidence>
<proteinExistence type="inferred from homology"/>
<gene>
    <name evidence="7" type="ORF">QVD17_33973</name>
</gene>
<keyword evidence="5 6" id="KW-0732">Signal</keyword>
<dbReference type="InterPro" id="IPR010264">
    <property type="entry name" value="Self-incomp_S1"/>
</dbReference>
<comment type="similarity">
    <text evidence="2 6">Belongs to the plant self-incompatibility (S1) protein family.</text>
</comment>
<evidence type="ECO:0000256" key="2">
    <source>
        <dbReference type="ARBA" id="ARBA00005581"/>
    </source>
</evidence>
<evidence type="ECO:0000256" key="6">
    <source>
        <dbReference type="RuleBase" id="RU367044"/>
    </source>
</evidence>
<feature type="signal peptide" evidence="6">
    <location>
        <begin position="1"/>
        <end position="27"/>
    </location>
</feature>
<dbReference type="Proteomes" id="UP001229421">
    <property type="component" value="Unassembled WGS sequence"/>
</dbReference>
<accession>A0AAD8JX80</accession>
<evidence type="ECO:0000256" key="3">
    <source>
        <dbReference type="ARBA" id="ARBA00022471"/>
    </source>
</evidence>
<dbReference type="GO" id="GO:0060320">
    <property type="term" value="P:rejection of self pollen"/>
    <property type="evidence" value="ECO:0007669"/>
    <property type="project" value="UniProtKB-KW"/>
</dbReference>
<keyword evidence="3 6" id="KW-0713">Self-incompatibility</keyword>
<dbReference type="Pfam" id="PF05938">
    <property type="entry name" value="Self-incomp_S1"/>
    <property type="match status" value="1"/>
</dbReference>
<dbReference type="PANTHER" id="PTHR31232:SF172">
    <property type="entry name" value="S-PROTEIN HOMOLOG"/>
    <property type="match status" value="1"/>
</dbReference>
<dbReference type="GO" id="GO:0005576">
    <property type="term" value="C:extracellular region"/>
    <property type="evidence" value="ECO:0007669"/>
    <property type="project" value="UniProtKB-SubCell"/>
</dbReference>
<evidence type="ECO:0000256" key="1">
    <source>
        <dbReference type="ARBA" id="ARBA00004613"/>
    </source>
</evidence>
<evidence type="ECO:0000313" key="7">
    <source>
        <dbReference type="EMBL" id="KAK1412595.1"/>
    </source>
</evidence>
<comment type="caution">
    <text evidence="7">The sequence shown here is derived from an EMBL/GenBank/DDBJ whole genome shotgun (WGS) entry which is preliminary data.</text>
</comment>
<dbReference type="AlphaFoldDB" id="A0AAD8JX80"/>
<dbReference type="PANTHER" id="PTHR31232">
    <property type="match status" value="1"/>
</dbReference>
<keyword evidence="8" id="KW-1185">Reference proteome</keyword>
<keyword evidence="4 6" id="KW-0964">Secreted</keyword>
<feature type="chain" id="PRO_5041780494" description="S-protein homolog" evidence="6">
    <location>
        <begin position="28"/>
        <end position="148"/>
    </location>
</feature>
<evidence type="ECO:0000256" key="4">
    <source>
        <dbReference type="ARBA" id="ARBA00022525"/>
    </source>
</evidence>
<name>A0AAD8JX80_TARER</name>
<reference evidence="7" key="1">
    <citation type="journal article" date="2023" name="bioRxiv">
        <title>Improved chromosome-level genome assembly for marigold (Tagetes erecta).</title>
        <authorList>
            <person name="Jiang F."/>
            <person name="Yuan L."/>
            <person name="Wang S."/>
            <person name="Wang H."/>
            <person name="Xu D."/>
            <person name="Wang A."/>
            <person name="Fan W."/>
        </authorList>
    </citation>
    <scope>NUCLEOTIDE SEQUENCE</scope>
    <source>
        <strain evidence="7">WSJ</strain>
        <tissue evidence="7">Leaf</tissue>
    </source>
</reference>
<evidence type="ECO:0000313" key="8">
    <source>
        <dbReference type="Proteomes" id="UP001229421"/>
    </source>
</evidence>
<protein>
    <recommendedName>
        <fullName evidence="6">S-protein homolog</fullName>
    </recommendedName>
</protein>
<dbReference type="EMBL" id="JAUHHV010000009">
    <property type="protein sequence ID" value="KAK1412595.1"/>
    <property type="molecule type" value="Genomic_DNA"/>
</dbReference>
<comment type="subcellular location">
    <subcellularLocation>
        <location evidence="1 6">Secreted</location>
    </subcellularLocation>
</comment>
<sequence length="148" mass="17435">MSNLKKLLFSFMVMFYFTCFLITPSYSLDCYAQEWTVYIYDGIQDSVIDVHVKSKDDDLGHHNITFDLGYRFAFCESIFGNTLFTGDFYHGSQFVHFNVFDDVVSSIIGGPQVENTNVYWLLKQDGYYLSKEFKAYHDPVWKFMGHWQ</sequence>